<dbReference type="PANTHER" id="PTHR46638">
    <property type="entry name" value="CORRINOID ADENOSYLTRANSFERASE"/>
    <property type="match status" value="1"/>
</dbReference>
<dbReference type="SUPFAM" id="SSF52540">
    <property type="entry name" value="P-loop containing nucleoside triphosphate hydrolases"/>
    <property type="match status" value="1"/>
</dbReference>
<dbReference type="GO" id="GO:0005524">
    <property type="term" value="F:ATP binding"/>
    <property type="evidence" value="ECO:0007669"/>
    <property type="project" value="InterPro"/>
</dbReference>
<dbReference type="PIRSF" id="PIRSF015617">
    <property type="entry name" value="Adensltrnsf_CobA"/>
    <property type="match status" value="1"/>
</dbReference>
<evidence type="ECO:0000313" key="1">
    <source>
        <dbReference type="EMBL" id="SDK69660.1"/>
    </source>
</evidence>
<dbReference type="RefSeq" id="WP_090553371.1">
    <property type="nucleotide sequence ID" value="NZ_FNFP01000003.1"/>
</dbReference>
<dbReference type="OrthoDB" id="9810309at2"/>
<name>A0A1G9E0T2_9FIRM</name>
<dbReference type="Pfam" id="PF02572">
    <property type="entry name" value="CobA_CobO_BtuR"/>
    <property type="match status" value="1"/>
</dbReference>
<evidence type="ECO:0000313" key="2">
    <source>
        <dbReference type="Proteomes" id="UP000198718"/>
    </source>
</evidence>
<dbReference type="InterPro" id="IPR027417">
    <property type="entry name" value="P-loop_NTPase"/>
</dbReference>
<dbReference type="AlphaFoldDB" id="A0A1G9E0T2"/>
<dbReference type="Proteomes" id="UP000198718">
    <property type="component" value="Unassembled WGS sequence"/>
</dbReference>
<dbReference type="EMBL" id="FNFP01000003">
    <property type="protein sequence ID" value="SDK69660.1"/>
    <property type="molecule type" value="Genomic_DNA"/>
</dbReference>
<keyword evidence="1" id="KW-0808">Transferase</keyword>
<accession>A0A1G9E0T2</accession>
<dbReference type="STRING" id="393762.SAMN05660472_01797"/>
<dbReference type="GO" id="GO:0008817">
    <property type="term" value="F:corrinoid adenosyltransferase activity"/>
    <property type="evidence" value="ECO:0007669"/>
    <property type="project" value="InterPro"/>
</dbReference>
<sequence length="181" mass="20563">MVVKKLEKGLIHIYTGDGKGKTTAALGQGTRTAGGGLKVLMVQFLKGDDTGELYSIERLAPNFQLIRFAAMNKFYFQLNEEEKAEVKNSVKEGLYTIKRHLDEENYNLIILDEIMAVLYNKIIAVEEIIEILDNKPDHIEMILTGRNAPEELINLADYVTEMRMIKHPFEKGIYARKGIES</sequence>
<organism evidence="1 2">
    <name type="scientific">Natronincola ferrireducens</name>
    <dbReference type="NCBI Taxonomy" id="393762"/>
    <lineage>
        <taxon>Bacteria</taxon>
        <taxon>Bacillati</taxon>
        <taxon>Bacillota</taxon>
        <taxon>Clostridia</taxon>
        <taxon>Peptostreptococcales</taxon>
        <taxon>Natronincolaceae</taxon>
        <taxon>Natronincola</taxon>
    </lineage>
</organism>
<dbReference type="PANTHER" id="PTHR46638:SF1">
    <property type="entry name" value="CORRINOID ADENOSYLTRANSFERASE"/>
    <property type="match status" value="1"/>
</dbReference>
<dbReference type="GO" id="GO:0009236">
    <property type="term" value="P:cobalamin biosynthetic process"/>
    <property type="evidence" value="ECO:0007669"/>
    <property type="project" value="InterPro"/>
</dbReference>
<proteinExistence type="predicted"/>
<dbReference type="InterPro" id="IPR003724">
    <property type="entry name" value="CblAdoTrfase_CobA"/>
</dbReference>
<gene>
    <name evidence="1" type="ORF">SAMN05660472_01797</name>
</gene>
<protein>
    <submittedName>
        <fullName evidence="1">Cob(I)alamin adenosyltransferase</fullName>
    </submittedName>
</protein>
<keyword evidence="2" id="KW-1185">Reference proteome</keyword>
<reference evidence="1 2" key="1">
    <citation type="submission" date="2016-10" db="EMBL/GenBank/DDBJ databases">
        <authorList>
            <person name="de Groot N.N."/>
        </authorList>
    </citation>
    <scope>NUCLEOTIDE SEQUENCE [LARGE SCALE GENOMIC DNA]</scope>
    <source>
        <strain evidence="1 2">DSM 18346</strain>
    </source>
</reference>
<dbReference type="Gene3D" id="3.40.50.300">
    <property type="entry name" value="P-loop containing nucleotide triphosphate hydrolases"/>
    <property type="match status" value="1"/>
</dbReference>